<name>A0A1I6BL90_HYMAR</name>
<organism evidence="3 4">
    <name type="scientific">Hymenobacter arizonensis</name>
    <name type="common">Siccationidurans arizonensis</name>
    <dbReference type="NCBI Taxonomy" id="1227077"/>
    <lineage>
        <taxon>Bacteria</taxon>
        <taxon>Pseudomonadati</taxon>
        <taxon>Bacteroidota</taxon>
        <taxon>Cytophagia</taxon>
        <taxon>Cytophagales</taxon>
        <taxon>Hymenobacteraceae</taxon>
        <taxon>Hymenobacter</taxon>
    </lineage>
</organism>
<protein>
    <submittedName>
        <fullName evidence="3">Uncharacterized protein</fullName>
    </submittedName>
</protein>
<evidence type="ECO:0000256" key="2">
    <source>
        <dbReference type="SAM" id="SignalP"/>
    </source>
</evidence>
<reference evidence="4" key="1">
    <citation type="submission" date="2016-10" db="EMBL/GenBank/DDBJ databases">
        <authorList>
            <person name="Varghese N."/>
            <person name="Submissions S."/>
        </authorList>
    </citation>
    <scope>NUCLEOTIDE SEQUENCE [LARGE SCALE GENOMIC DNA]</scope>
    <source>
        <strain evidence="4">OR362-8,ATCC BAA-1266,JCM 13504</strain>
    </source>
</reference>
<keyword evidence="2" id="KW-0732">Signal</keyword>
<keyword evidence="4" id="KW-1185">Reference proteome</keyword>
<sequence length="110" mass="11817">MKKLRQYTRPFALSLLVLFFSLTAHHNAVAVGSYTTSSYSSTNTINSELEAVAPGIVAGVYFVAIGVVAVGAFAIGFVNGWNEAAGATRSPEVAFMDNDYNSHEFSQFDN</sequence>
<dbReference type="EMBL" id="FOXS01000009">
    <property type="protein sequence ID" value="SFQ81695.1"/>
    <property type="molecule type" value="Genomic_DNA"/>
</dbReference>
<keyword evidence="1" id="KW-1133">Transmembrane helix</keyword>
<feature type="chain" id="PRO_5011595932" evidence="2">
    <location>
        <begin position="31"/>
        <end position="110"/>
    </location>
</feature>
<keyword evidence="1" id="KW-0812">Transmembrane</keyword>
<dbReference type="RefSeq" id="WP_092678749.1">
    <property type="nucleotide sequence ID" value="NZ_FOXS01000009.1"/>
</dbReference>
<dbReference type="STRING" id="1227077.SAMN04515668_4713"/>
<keyword evidence="1" id="KW-0472">Membrane</keyword>
<gene>
    <name evidence="3" type="ORF">SAMN04515668_4713</name>
</gene>
<dbReference type="Proteomes" id="UP000199029">
    <property type="component" value="Unassembled WGS sequence"/>
</dbReference>
<proteinExistence type="predicted"/>
<evidence type="ECO:0000256" key="1">
    <source>
        <dbReference type="SAM" id="Phobius"/>
    </source>
</evidence>
<feature type="transmembrane region" description="Helical" evidence="1">
    <location>
        <begin position="56"/>
        <end position="81"/>
    </location>
</feature>
<feature type="signal peptide" evidence="2">
    <location>
        <begin position="1"/>
        <end position="30"/>
    </location>
</feature>
<dbReference type="AlphaFoldDB" id="A0A1I6BL90"/>
<evidence type="ECO:0000313" key="3">
    <source>
        <dbReference type="EMBL" id="SFQ81695.1"/>
    </source>
</evidence>
<accession>A0A1I6BL90</accession>
<evidence type="ECO:0000313" key="4">
    <source>
        <dbReference type="Proteomes" id="UP000199029"/>
    </source>
</evidence>